<dbReference type="RefSeq" id="WP_310259091.1">
    <property type="nucleotide sequence ID" value="NZ_JAVDWA010000004.1"/>
</dbReference>
<evidence type="ECO:0000313" key="4">
    <source>
        <dbReference type="Proteomes" id="UP001258181"/>
    </source>
</evidence>
<evidence type="ECO:0000256" key="2">
    <source>
        <dbReference type="SAM" id="Phobius"/>
    </source>
</evidence>
<sequence length="58" mass="6697">MWWLLILVIVILVLVLAFIIDFRRKKRRNDKHTNGVDPSIRQGKYGGDWNSGDGPNGF</sequence>
<evidence type="ECO:0000313" key="3">
    <source>
        <dbReference type="EMBL" id="MDR7073562.1"/>
    </source>
</evidence>
<keyword evidence="2" id="KW-1133">Transmembrane helix</keyword>
<keyword evidence="4" id="KW-1185">Reference proteome</keyword>
<proteinExistence type="predicted"/>
<reference evidence="3 4" key="1">
    <citation type="submission" date="2023-07" db="EMBL/GenBank/DDBJ databases">
        <title>Sorghum-associated microbial communities from plants grown in Nebraska, USA.</title>
        <authorList>
            <person name="Schachtman D."/>
        </authorList>
    </citation>
    <scope>NUCLEOTIDE SEQUENCE [LARGE SCALE GENOMIC DNA]</scope>
    <source>
        <strain evidence="3 4">BE211</strain>
    </source>
</reference>
<gene>
    <name evidence="3" type="ORF">J2X07_002549</name>
</gene>
<accession>A0ABU1U253</accession>
<protein>
    <submittedName>
        <fullName evidence="3">Heme/copper-type cytochrome/quinol oxidase subunit 2</fullName>
    </submittedName>
</protein>
<comment type="caution">
    <text evidence="3">The sequence shown here is derived from an EMBL/GenBank/DDBJ whole genome shotgun (WGS) entry which is preliminary data.</text>
</comment>
<name>A0ABU1U253_9BACL</name>
<feature type="region of interest" description="Disordered" evidence="1">
    <location>
        <begin position="28"/>
        <end position="58"/>
    </location>
</feature>
<evidence type="ECO:0000256" key="1">
    <source>
        <dbReference type="SAM" id="MobiDB-lite"/>
    </source>
</evidence>
<keyword evidence="2" id="KW-0472">Membrane</keyword>
<organism evidence="3 4">
    <name type="scientific">Fictibacillus barbaricus</name>
    <dbReference type="NCBI Taxonomy" id="182136"/>
    <lineage>
        <taxon>Bacteria</taxon>
        <taxon>Bacillati</taxon>
        <taxon>Bacillota</taxon>
        <taxon>Bacilli</taxon>
        <taxon>Bacillales</taxon>
        <taxon>Fictibacillaceae</taxon>
        <taxon>Fictibacillus</taxon>
    </lineage>
</organism>
<keyword evidence="2" id="KW-0812">Transmembrane</keyword>
<dbReference type="Proteomes" id="UP001258181">
    <property type="component" value="Unassembled WGS sequence"/>
</dbReference>
<dbReference type="EMBL" id="JAVDWA010000004">
    <property type="protein sequence ID" value="MDR7073562.1"/>
    <property type="molecule type" value="Genomic_DNA"/>
</dbReference>
<feature type="transmembrane region" description="Helical" evidence="2">
    <location>
        <begin position="6"/>
        <end position="22"/>
    </location>
</feature>